<dbReference type="AlphaFoldDB" id="A0A4E9DRH9"/>
<gene>
    <name evidence="1" type="ORF">FUG_LOCUS114841</name>
</gene>
<accession>A0A4E9DRH9</accession>
<protein>
    <submittedName>
        <fullName evidence="1">Uncharacterized protein</fullName>
    </submittedName>
</protein>
<dbReference type="EMBL" id="CAAKMV010000088">
    <property type="protein sequence ID" value="VIO54296.1"/>
    <property type="molecule type" value="Genomic_DNA"/>
</dbReference>
<evidence type="ECO:0000313" key="1">
    <source>
        <dbReference type="EMBL" id="VIO54296.1"/>
    </source>
</evidence>
<proteinExistence type="predicted"/>
<organism evidence="1">
    <name type="scientific">Gibberella zeae</name>
    <name type="common">Wheat head blight fungus</name>
    <name type="synonym">Fusarium graminearum</name>
    <dbReference type="NCBI Taxonomy" id="5518"/>
    <lineage>
        <taxon>Eukaryota</taxon>
        <taxon>Fungi</taxon>
        <taxon>Dikarya</taxon>
        <taxon>Ascomycota</taxon>
        <taxon>Pezizomycotina</taxon>
        <taxon>Sordariomycetes</taxon>
        <taxon>Hypocreomycetidae</taxon>
        <taxon>Hypocreales</taxon>
        <taxon>Nectriaceae</taxon>
        <taxon>Fusarium</taxon>
    </lineage>
</organism>
<name>A0A4E9DRH9_GIBZA</name>
<sequence>MVTITILDAVSYFDNLMRLHLTCPHLPTAIAFARPTINTFSITSPQVSNPANTTFPTGEQAVIHIVIVDILAIFEKLSGYLHPVVTWIEIELISKLPEK</sequence>
<reference evidence="1" key="1">
    <citation type="submission" date="2019-04" db="EMBL/GenBank/DDBJ databases">
        <authorList>
            <person name="Melise S."/>
            <person name="Noan J."/>
            <person name="Okalmin O."/>
        </authorList>
    </citation>
    <scope>NUCLEOTIDE SEQUENCE</scope>
    <source>
        <strain evidence="1">FN9</strain>
    </source>
</reference>